<feature type="domain" description="HTH araC/xylS-type" evidence="5">
    <location>
        <begin position="316"/>
        <end position="414"/>
    </location>
</feature>
<reference evidence="6" key="2">
    <citation type="submission" date="2021-04" db="EMBL/GenBank/DDBJ databases">
        <authorList>
            <person name="Gilroy R."/>
        </authorList>
    </citation>
    <scope>NUCLEOTIDE SEQUENCE</scope>
    <source>
        <strain evidence="6">USAMLcec3-2134</strain>
    </source>
</reference>
<dbReference type="PANTHER" id="PTHR43280">
    <property type="entry name" value="ARAC-FAMILY TRANSCRIPTIONAL REGULATOR"/>
    <property type="match status" value="1"/>
</dbReference>
<dbReference type="GO" id="GO:0003700">
    <property type="term" value="F:DNA-binding transcription factor activity"/>
    <property type="evidence" value="ECO:0007669"/>
    <property type="project" value="InterPro"/>
</dbReference>
<evidence type="ECO:0000256" key="4">
    <source>
        <dbReference type="SAM" id="Phobius"/>
    </source>
</evidence>
<evidence type="ECO:0000256" key="2">
    <source>
        <dbReference type="ARBA" id="ARBA00023125"/>
    </source>
</evidence>
<dbReference type="InterPro" id="IPR018062">
    <property type="entry name" value="HTH_AraC-typ_CS"/>
</dbReference>
<proteinExistence type="predicted"/>
<feature type="transmembrane region" description="Helical" evidence="4">
    <location>
        <begin position="78"/>
        <end position="95"/>
    </location>
</feature>
<dbReference type="Pfam" id="PF10114">
    <property type="entry name" value="PocR"/>
    <property type="match status" value="1"/>
</dbReference>
<dbReference type="GO" id="GO:0043565">
    <property type="term" value="F:sequence-specific DNA binding"/>
    <property type="evidence" value="ECO:0007669"/>
    <property type="project" value="InterPro"/>
</dbReference>
<evidence type="ECO:0000313" key="7">
    <source>
        <dbReference type="Proteomes" id="UP000886883"/>
    </source>
</evidence>
<dbReference type="Gene3D" id="1.10.10.60">
    <property type="entry name" value="Homeodomain-like"/>
    <property type="match status" value="2"/>
</dbReference>
<dbReference type="SMART" id="SM00342">
    <property type="entry name" value="HTH_ARAC"/>
    <property type="match status" value="1"/>
</dbReference>
<dbReference type="InterPro" id="IPR020449">
    <property type="entry name" value="Tscrpt_reg_AraC-type_HTH"/>
</dbReference>
<name>A0A9D2MPJ6_9FIRM</name>
<evidence type="ECO:0000256" key="1">
    <source>
        <dbReference type="ARBA" id="ARBA00023015"/>
    </source>
</evidence>
<organism evidence="6 7">
    <name type="scientific">Candidatus Eisenbergiella merdigallinarum</name>
    <dbReference type="NCBI Taxonomy" id="2838552"/>
    <lineage>
        <taxon>Bacteria</taxon>
        <taxon>Bacillati</taxon>
        <taxon>Bacillota</taxon>
        <taxon>Clostridia</taxon>
        <taxon>Lachnospirales</taxon>
        <taxon>Lachnospiraceae</taxon>
        <taxon>Eisenbergiella</taxon>
    </lineage>
</organism>
<accession>A0A9D2MPJ6</accession>
<evidence type="ECO:0000313" key="6">
    <source>
        <dbReference type="EMBL" id="HJB89877.1"/>
    </source>
</evidence>
<keyword evidence="4" id="KW-0472">Membrane</keyword>
<keyword evidence="2" id="KW-0238">DNA-binding</keyword>
<keyword evidence="4" id="KW-1133">Transmembrane helix</keyword>
<dbReference type="EMBL" id="DWXE01000001">
    <property type="protein sequence ID" value="HJB89877.1"/>
    <property type="molecule type" value="Genomic_DNA"/>
</dbReference>
<gene>
    <name evidence="6" type="ORF">H9763_00220</name>
</gene>
<dbReference type="InterPro" id="IPR018771">
    <property type="entry name" value="PocR_dom"/>
</dbReference>
<dbReference type="SUPFAM" id="SSF46689">
    <property type="entry name" value="Homeodomain-like"/>
    <property type="match status" value="2"/>
</dbReference>
<dbReference type="AlphaFoldDB" id="A0A9D2MPJ6"/>
<reference evidence="6" key="1">
    <citation type="journal article" date="2021" name="PeerJ">
        <title>Extensive microbial diversity within the chicken gut microbiome revealed by metagenomics and culture.</title>
        <authorList>
            <person name="Gilroy R."/>
            <person name="Ravi A."/>
            <person name="Getino M."/>
            <person name="Pursley I."/>
            <person name="Horton D.L."/>
            <person name="Alikhan N.F."/>
            <person name="Baker D."/>
            <person name="Gharbi K."/>
            <person name="Hall N."/>
            <person name="Watson M."/>
            <person name="Adriaenssens E.M."/>
            <person name="Foster-Nyarko E."/>
            <person name="Jarju S."/>
            <person name="Secka A."/>
            <person name="Antonio M."/>
            <person name="Oren A."/>
            <person name="Chaudhuri R.R."/>
            <person name="La Ragione R."/>
            <person name="Hildebrand F."/>
            <person name="Pallen M.J."/>
        </authorList>
    </citation>
    <scope>NUCLEOTIDE SEQUENCE</scope>
    <source>
        <strain evidence="6">USAMLcec3-2134</strain>
    </source>
</reference>
<sequence>MKQQEKFDYRLADECSRAFCASTGLGCTVSDTEGSLLFEHGYGCHSCGLCRAAGLPDENCIRAHNYGMMEAERFGGKYIYFCPLGLTCFVSPIIGDTGSMAKITVGPFLMVELQDFIDCELKENLHLDEKTRDRVVGLLENVPRIMPQKVQELSILLFMAVGFLNNVSAENRLLAIERSDLLQGQISGYISQLKNTSSPRYPFELERALLEALSRGDRGAALSKLQEYLAALFAAGGGNPDWMNQKAQELIVLLSRTLTERGADEQQTLFWLQRCQKELSSRKNFHELSAWLYDALTDLLDSVSSYSDARHANIIHRCIQYIGTGYADHLTLESVARALFLSPDYLSRIFSRETGTSFNRYLNNVRITKAKELIRSGDLRLTDISQMVGYDDQSYFTKVFRRIEGMSPNEYRKKVCASMAAPAAASS</sequence>
<dbReference type="Pfam" id="PF12833">
    <property type="entry name" value="HTH_18"/>
    <property type="match status" value="1"/>
</dbReference>
<comment type="caution">
    <text evidence="6">The sequence shown here is derived from an EMBL/GenBank/DDBJ whole genome shotgun (WGS) entry which is preliminary data.</text>
</comment>
<dbReference type="PRINTS" id="PR00032">
    <property type="entry name" value="HTHARAC"/>
</dbReference>
<keyword evidence="3" id="KW-0804">Transcription</keyword>
<protein>
    <submittedName>
        <fullName evidence="6">Helix-turn-helix domain-containing protein</fullName>
    </submittedName>
</protein>
<dbReference type="PANTHER" id="PTHR43280:SF2">
    <property type="entry name" value="HTH-TYPE TRANSCRIPTIONAL REGULATOR EXSA"/>
    <property type="match status" value="1"/>
</dbReference>
<keyword evidence="4" id="KW-0812">Transmembrane</keyword>
<dbReference type="InterPro" id="IPR009057">
    <property type="entry name" value="Homeodomain-like_sf"/>
</dbReference>
<evidence type="ECO:0000256" key="3">
    <source>
        <dbReference type="ARBA" id="ARBA00023163"/>
    </source>
</evidence>
<keyword evidence="1" id="KW-0805">Transcription regulation</keyword>
<dbReference type="PROSITE" id="PS01124">
    <property type="entry name" value="HTH_ARAC_FAMILY_2"/>
    <property type="match status" value="1"/>
</dbReference>
<dbReference type="Proteomes" id="UP000886883">
    <property type="component" value="Unassembled WGS sequence"/>
</dbReference>
<dbReference type="InterPro" id="IPR018060">
    <property type="entry name" value="HTH_AraC"/>
</dbReference>
<evidence type="ECO:0000259" key="5">
    <source>
        <dbReference type="PROSITE" id="PS01124"/>
    </source>
</evidence>
<dbReference type="PROSITE" id="PS00041">
    <property type="entry name" value="HTH_ARAC_FAMILY_1"/>
    <property type="match status" value="1"/>
</dbReference>